<dbReference type="Proteomes" id="UP000001055">
    <property type="component" value="Unassembled WGS sequence"/>
</dbReference>
<evidence type="ECO:0000313" key="1">
    <source>
        <dbReference type="EMBL" id="EAT80382.1"/>
    </source>
</evidence>
<proteinExistence type="predicted"/>
<accession>Q0U8E4</accession>
<dbReference type="GeneID" id="5979112"/>
<dbReference type="SUPFAM" id="SSF50965">
    <property type="entry name" value="Galactose oxidase, central domain"/>
    <property type="match status" value="1"/>
</dbReference>
<reference evidence="2" key="1">
    <citation type="journal article" date="2007" name="Plant Cell">
        <title>Dothideomycete-plant interactions illuminated by genome sequencing and EST analysis of the wheat pathogen Stagonospora nodorum.</title>
        <authorList>
            <person name="Hane J.K."/>
            <person name="Lowe R.G."/>
            <person name="Solomon P.S."/>
            <person name="Tan K.C."/>
            <person name="Schoch C.L."/>
            <person name="Spatafora J.W."/>
            <person name="Crous P.W."/>
            <person name="Kodira C."/>
            <person name="Birren B.W."/>
            <person name="Galagan J.E."/>
            <person name="Torriani S.F."/>
            <person name="McDonald B.A."/>
            <person name="Oliver R.P."/>
        </authorList>
    </citation>
    <scope>NUCLEOTIDE SEQUENCE [LARGE SCALE GENOMIC DNA]</scope>
    <source>
        <strain evidence="2">SN15 / ATCC MYA-4574 / FGSC 10173</strain>
    </source>
</reference>
<dbReference type="EMBL" id="CH445345">
    <property type="protein sequence ID" value="EAT80382.1"/>
    <property type="molecule type" value="Genomic_DNA"/>
</dbReference>
<dbReference type="InterPro" id="IPR011043">
    <property type="entry name" value="Gal_Oxase/kelch_b-propeller"/>
</dbReference>
<dbReference type="VEuPathDB" id="FungiDB:JI435_119700"/>
<name>Q0U8E4_PHANO</name>
<dbReference type="Gene3D" id="2.120.10.80">
    <property type="entry name" value="Kelch-type beta propeller"/>
    <property type="match status" value="1"/>
</dbReference>
<organism evidence="1 2">
    <name type="scientific">Phaeosphaeria nodorum (strain SN15 / ATCC MYA-4574 / FGSC 10173)</name>
    <name type="common">Glume blotch fungus</name>
    <name type="synonym">Parastagonospora nodorum</name>
    <dbReference type="NCBI Taxonomy" id="321614"/>
    <lineage>
        <taxon>Eukaryota</taxon>
        <taxon>Fungi</taxon>
        <taxon>Dikarya</taxon>
        <taxon>Ascomycota</taxon>
        <taxon>Pezizomycotina</taxon>
        <taxon>Dothideomycetes</taxon>
        <taxon>Pleosporomycetidae</taxon>
        <taxon>Pleosporales</taxon>
        <taxon>Pleosporineae</taxon>
        <taxon>Phaeosphaeriaceae</taxon>
        <taxon>Parastagonospora</taxon>
    </lineage>
</organism>
<dbReference type="AlphaFoldDB" id="Q0U8E4"/>
<dbReference type="InterPro" id="IPR015915">
    <property type="entry name" value="Kelch-typ_b-propeller"/>
</dbReference>
<protein>
    <recommendedName>
        <fullName evidence="3">Kelch repeat protein</fullName>
    </recommendedName>
</protein>
<sequence>MSKATMKGDNVYVFGGIRNFQHNDSVQWYDSSLLKLDLSKSWYYMENDPSIAAISSLNASYAPPPFLMYSSLTCDTDGNFHIDGGGLAMFNASREQPMIAMPIQNSSWTFWRNNSSWSPGSARVPESRYAPMHTLYTQAPEQDLVFYLNGILSNGSSERAYPKMMVLNTRTNAKRIEPLDMIHVFDIASLDDTPNGIWYHQRTTGRTPLSRISTCAIHIPSPDNTSYHIYMSSGRSPTEGYDDVWVLSLPQFLWTQVFAGARRNYGSTCHLVGKKQMLILGGNDWTKANRDPTIVAIYDMTNLKWLTEFLREDYDFRVPKAVWEWIGGSATGGATMREPEGGFASSGLARMFEGMAGKEGMKSDGSSARLEAKAKVVVLVSVIMTTILML</sequence>
<dbReference type="InParanoid" id="Q0U8E4"/>
<gene>
    <name evidence="1" type="ORF">SNOG_11970</name>
</gene>
<evidence type="ECO:0000313" key="2">
    <source>
        <dbReference type="Proteomes" id="UP000001055"/>
    </source>
</evidence>
<dbReference type="RefSeq" id="XP_001802202.1">
    <property type="nucleotide sequence ID" value="XM_001802150.1"/>
</dbReference>
<dbReference type="KEGG" id="pno:SNOG_11970"/>
<evidence type="ECO:0008006" key="3">
    <source>
        <dbReference type="Google" id="ProtNLM"/>
    </source>
</evidence>